<dbReference type="Proteomes" id="UP000821845">
    <property type="component" value="Chromosome 9"/>
</dbReference>
<protein>
    <submittedName>
        <fullName evidence="1">Uncharacterized protein</fullName>
    </submittedName>
</protein>
<name>A0ACB7RJT6_HYAAI</name>
<evidence type="ECO:0000313" key="1">
    <source>
        <dbReference type="EMBL" id="KAH6922688.1"/>
    </source>
</evidence>
<accession>A0ACB7RJT6</accession>
<dbReference type="EMBL" id="CM023489">
    <property type="protein sequence ID" value="KAH6922688.1"/>
    <property type="molecule type" value="Genomic_DNA"/>
</dbReference>
<proteinExistence type="predicted"/>
<gene>
    <name evidence="1" type="ORF">HPB50_017878</name>
</gene>
<reference evidence="1" key="1">
    <citation type="submission" date="2020-05" db="EMBL/GenBank/DDBJ databases">
        <title>Large-scale comparative analyses of tick genomes elucidate their genetic diversity and vector capacities.</title>
        <authorList>
            <person name="Jia N."/>
            <person name="Wang J."/>
            <person name="Shi W."/>
            <person name="Du L."/>
            <person name="Sun Y."/>
            <person name="Zhan W."/>
            <person name="Jiang J."/>
            <person name="Wang Q."/>
            <person name="Zhang B."/>
            <person name="Ji P."/>
            <person name="Sakyi L.B."/>
            <person name="Cui X."/>
            <person name="Yuan T."/>
            <person name="Jiang B."/>
            <person name="Yang W."/>
            <person name="Lam T.T.-Y."/>
            <person name="Chang Q."/>
            <person name="Ding S."/>
            <person name="Wang X."/>
            <person name="Zhu J."/>
            <person name="Ruan X."/>
            <person name="Zhao L."/>
            <person name="Wei J."/>
            <person name="Que T."/>
            <person name="Du C."/>
            <person name="Cheng J."/>
            <person name="Dai P."/>
            <person name="Han X."/>
            <person name="Huang E."/>
            <person name="Gao Y."/>
            <person name="Liu J."/>
            <person name="Shao H."/>
            <person name="Ye R."/>
            <person name="Li L."/>
            <person name="Wei W."/>
            <person name="Wang X."/>
            <person name="Wang C."/>
            <person name="Yang T."/>
            <person name="Huo Q."/>
            <person name="Li W."/>
            <person name="Guo W."/>
            <person name="Chen H."/>
            <person name="Zhou L."/>
            <person name="Ni X."/>
            <person name="Tian J."/>
            <person name="Zhou Y."/>
            <person name="Sheng Y."/>
            <person name="Liu T."/>
            <person name="Pan Y."/>
            <person name="Xia L."/>
            <person name="Li J."/>
            <person name="Zhao F."/>
            <person name="Cao W."/>
        </authorList>
    </citation>
    <scope>NUCLEOTIDE SEQUENCE</scope>
    <source>
        <strain evidence="1">Hyas-2018</strain>
    </source>
</reference>
<comment type="caution">
    <text evidence="1">The sequence shown here is derived from an EMBL/GenBank/DDBJ whole genome shotgun (WGS) entry which is preliminary data.</text>
</comment>
<keyword evidence="2" id="KW-1185">Reference proteome</keyword>
<organism evidence="1 2">
    <name type="scientific">Hyalomma asiaticum</name>
    <name type="common">Tick</name>
    <dbReference type="NCBI Taxonomy" id="266040"/>
    <lineage>
        <taxon>Eukaryota</taxon>
        <taxon>Metazoa</taxon>
        <taxon>Ecdysozoa</taxon>
        <taxon>Arthropoda</taxon>
        <taxon>Chelicerata</taxon>
        <taxon>Arachnida</taxon>
        <taxon>Acari</taxon>
        <taxon>Parasitiformes</taxon>
        <taxon>Ixodida</taxon>
        <taxon>Ixodoidea</taxon>
        <taxon>Ixodidae</taxon>
        <taxon>Hyalomminae</taxon>
        <taxon>Hyalomma</taxon>
    </lineage>
</organism>
<evidence type="ECO:0000313" key="2">
    <source>
        <dbReference type="Proteomes" id="UP000821845"/>
    </source>
</evidence>
<sequence length="123" mass="13420">MWPVQRAVRDQMNRCVRLTAALVLTAVLYRRADAEGCDGDPFVNVESVQNSLGSSSKGRSGPCENRPRHHLREARLPGGWLVQSSAANFASETVGKFIARLARMGRAPDQATIPVENTSQFPG</sequence>